<dbReference type="AlphaFoldDB" id="A0A2Z6RSI7"/>
<protein>
    <submittedName>
        <fullName evidence="1">Uncharacterized protein</fullName>
    </submittedName>
</protein>
<comment type="caution">
    <text evidence="1">The sequence shown here is derived from an EMBL/GenBank/DDBJ whole genome shotgun (WGS) entry which is preliminary data.</text>
</comment>
<proteinExistence type="predicted"/>
<reference evidence="1 2" key="1">
    <citation type="submission" date="2017-11" db="EMBL/GenBank/DDBJ databases">
        <title>The genome of Rhizophagus clarus HR1 reveals common genetic basis of auxotrophy among arbuscular mycorrhizal fungi.</title>
        <authorList>
            <person name="Kobayashi Y."/>
        </authorList>
    </citation>
    <scope>NUCLEOTIDE SEQUENCE [LARGE SCALE GENOMIC DNA]</scope>
    <source>
        <strain evidence="1 2">HR1</strain>
    </source>
</reference>
<evidence type="ECO:0000313" key="2">
    <source>
        <dbReference type="Proteomes" id="UP000247702"/>
    </source>
</evidence>
<evidence type="ECO:0000313" key="1">
    <source>
        <dbReference type="EMBL" id="GBC05221.1"/>
    </source>
</evidence>
<dbReference type="EMBL" id="BEXD01003994">
    <property type="protein sequence ID" value="GBC05221.1"/>
    <property type="molecule type" value="Genomic_DNA"/>
</dbReference>
<keyword evidence="2" id="KW-1185">Reference proteome</keyword>
<dbReference type="Proteomes" id="UP000247702">
    <property type="component" value="Unassembled WGS sequence"/>
</dbReference>
<organism evidence="1 2">
    <name type="scientific">Rhizophagus clarus</name>
    <dbReference type="NCBI Taxonomy" id="94130"/>
    <lineage>
        <taxon>Eukaryota</taxon>
        <taxon>Fungi</taxon>
        <taxon>Fungi incertae sedis</taxon>
        <taxon>Mucoromycota</taxon>
        <taxon>Glomeromycotina</taxon>
        <taxon>Glomeromycetes</taxon>
        <taxon>Glomerales</taxon>
        <taxon>Glomeraceae</taxon>
        <taxon>Rhizophagus</taxon>
    </lineage>
</organism>
<name>A0A2Z6RSI7_9GLOM</name>
<accession>A0A2Z6RSI7</accession>
<gene>
    <name evidence="1" type="ORF">RclHR1_06100001</name>
</gene>
<sequence>MDRMELCSRTETVASRGLAIKQNIVDDTYTLNSNTNASKRVKNTIHKDDDSNITTTNSNPDIKVNTDTMNKQNSEPLNSGTFSNNTPSLLEYNQRLPLEPSLVSLSKCADTLESSIHCPHMIINPTNTPNNIEHDQINTNSHTNTINPPIGDDDQLQVEQILLDTLNVEPLCIFYTFVIKEEF</sequence>